<dbReference type="EMBL" id="DQ068068">
    <property type="protein sequence ID" value="AAY87266.1"/>
    <property type="molecule type" value="Genomic_DNA"/>
</dbReference>
<organism evidence="1">
    <name type="scientific">uncultured bacterium BAC17H8</name>
    <dbReference type="NCBI Taxonomy" id="332980"/>
    <lineage>
        <taxon>Bacteria</taxon>
        <taxon>environmental samples</taxon>
    </lineage>
</organism>
<dbReference type="Gene3D" id="3.40.50.2000">
    <property type="entry name" value="Glycogen Phosphorylase B"/>
    <property type="match status" value="1"/>
</dbReference>
<proteinExistence type="predicted"/>
<dbReference type="SUPFAM" id="SSF53756">
    <property type="entry name" value="UDP-Glycosyltransferase/glycogen phosphorylase"/>
    <property type="match status" value="1"/>
</dbReference>
<dbReference type="AlphaFoldDB" id="Q4JMP7"/>
<name>Q4JMP7_9BACT</name>
<sequence>MCAKDLIKIASSGDCNRPNAEFVFHSINRYFSEFKRDQCFREADFALSPKFGQILQQFGNEEGVLFASQYFLFAYTLTETEYKQAQIRIEGDVAQPYLNWVRARWAAYRDVVKGIGVGEEMVFICRHAVTQGMYAPGKSTYTFIKALLDAGEKVTLVALGLVDDEFKALSRSSKNFTLASLTAKTVKERFEALIALLSHLRPKAVMTEVEFDVVSILAILKPQFPTVLLSAGFYNLPWYTKIGLTDTLADSPVGQRCDDFFTIPTYVSRELLDPHIELGRVKNVKNKLGLADDDVIIGSFARMEKFSVSFGGVLKSVLDRCPNAKVLLAGPNDKTRIKQSIRPYCDDNRALVLGEVDVHLLGRCVDIAVDTFPLHSGFSMLELMAKNVPVVSMNDEGIEGNWRQRLPELLCSTDVEMVELLCMLINDASFRDSCIQKTKSLMARQQHDAQFVSALREALAA</sequence>
<protein>
    <recommendedName>
        <fullName evidence="2">Glycosyl transferase family 1 domain-containing protein</fullName>
    </recommendedName>
</protein>
<reference evidence="1" key="1">
    <citation type="journal article" date="2005" name="PLoS Biol.">
        <title>New insights into metabolic properties of marine bacteria encoding proteorhodopsins.</title>
        <authorList>
            <person name="Sabehi G."/>
            <person name="Loy A."/>
            <person name="Jung K.H."/>
            <person name="Partha R."/>
            <person name="Spudich J.L."/>
            <person name="Isaacson T."/>
            <person name="Hirschberg J."/>
            <person name="Wagner M."/>
            <person name="Beja O."/>
        </authorList>
    </citation>
    <scope>NUCLEOTIDE SEQUENCE</scope>
</reference>
<evidence type="ECO:0000313" key="1">
    <source>
        <dbReference type="EMBL" id="AAY87266.1"/>
    </source>
</evidence>
<evidence type="ECO:0008006" key="2">
    <source>
        <dbReference type="Google" id="ProtNLM"/>
    </source>
</evidence>
<accession>Q4JMP7</accession>